<feature type="region of interest" description="Disordered" evidence="1">
    <location>
        <begin position="129"/>
        <end position="155"/>
    </location>
</feature>
<accession>A0A6A2ZGY0</accession>
<keyword evidence="3" id="KW-1185">Reference proteome</keyword>
<sequence length="244" mass="26461">MAAVNLIVLFNAITGDSVLLKFVKAKSALMIFLGVKDIVPQSIGCQVLILPFCALLIYLFGLEIIKELEETVFSLDPYEKQVGEEIIALLQNGRNFEECNDNSELESFHQAPCKLGITSSGAALAERSEVSDDTVSQGSAPCSPTVLGSLEDEGAGERSSYPWCPLESLDLNYWILALSASGAANSRSTDSVCSCNLKGTKVVPLEENVTKGSGRNEAEDESQPHRKKFPSSTCWIDIRKSYLS</sequence>
<evidence type="ECO:0000256" key="1">
    <source>
        <dbReference type="SAM" id="MobiDB-lite"/>
    </source>
</evidence>
<comment type="caution">
    <text evidence="2">The sequence shown here is derived from an EMBL/GenBank/DDBJ whole genome shotgun (WGS) entry which is preliminary data.</text>
</comment>
<organism evidence="2 3">
    <name type="scientific">Hibiscus syriacus</name>
    <name type="common">Rose of Sharon</name>
    <dbReference type="NCBI Taxonomy" id="106335"/>
    <lineage>
        <taxon>Eukaryota</taxon>
        <taxon>Viridiplantae</taxon>
        <taxon>Streptophyta</taxon>
        <taxon>Embryophyta</taxon>
        <taxon>Tracheophyta</taxon>
        <taxon>Spermatophyta</taxon>
        <taxon>Magnoliopsida</taxon>
        <taxon>eudicotyledons</taxon>
        <taxon>Gunneridae</taxon>
        <taxon>Pentapetalae</taxon>
        <taxon>rosids</taxon>
        <taxon>malvids</taxon>
        <taxon>Malvales</taxon>
        <taxon>Malvaceae</taxon>
        <taxon>Malvoideae</taxon>
        <taxon>Hibiscus</taxon>
    </lineage>
</organism>
<dbReference type="Proteomes" id="UP000436088">
    <property type="component" value="Unassembled WGS sequence"/>
</dbReference>
<evidence type="ECO:0000313" key="2">
    <source>
        <dbReference type="EMBL" id="KAE8690816.1"/>
    </source>
</evidence>
<protein>
    <submittedName>
        <fullName evidence="2">Detected protein of confused Function</fullName>
    </submittedName>
</protein>
<dbReference type="EMBL" id="VEPZ02001150">
    <property type="protein sequence ID" value="KAE8690816.1"/>
    <property type="molecule type" value="Genomic_DNA"/>
</dbReference>
<gene>
    <name evidence="2" type="ORF">F3Y22_tig00110893pilonHSYRG00566</name>
</gene>
<feature type="region of interest" description="Disordered" evidence="1">
    <location>
        <begin position="207"/>
        <end position="229"/>
    </location>
</feature>
<reference evidence="2" key="1">
    <citation type="submission" date="2019-09" db="EMBL/GenBank/DDBJ databases">
        <title>Draft genome information of white flower Hibiscus syriacus.</title>
        <authorList>
            <person name="Kim Y.-M."/>
        </authorList>
    </citation>
    <scope>NUCLEOTIDE SEQUENCE [LARGE SCALE GENOMIC DNA]</scope>
    <source>
        <strain evidence="2">YM2019G1</strain>
    </source>
</reference>
<name>A0A6A2ZGY0_HIBSY</name>
<evidence type="ECO:0000313" key="3">
    <source>
        <dbReference type="Proteomes" id="UP000436088"/>
    </source>
</evidence>
<dbReference type="AlphaFoldDB" id="A0A6A2ZGY0"/>
<feature type="compositionally biased region" description="Polar residues" evidence="1">
    <location>
        <begin position="133"/>
        <end position="142"/>
    </location>
</feature>
<proteinExistence type="predicted"/>